<comment type="caution">
    <text evidence="2">The sequence shown here is derived from an EMBL/GenBank/DDBJ whole genome shotgun (WGS) entry which is preliminary data.</text>
</comment>
<dbReference type="PATRIC" id="fig|1710894.3.peg.1801"/>
<gene>
    <name evidence="2" type="ORF">AN481_16085</name>
</gene>
<evidence type="ECO:0000313" key="2">
    <source>
        <dbReference type="EMBL" id="OBQ21755.1"/>
    </source>
</evidence>
<name>A0A1B7VNI8_APHFL</name>
<dbReference type="EMBL" id="LJOY01000066">
    <property type="protein sequence ID" value="OBQ21755.1"/>
    <property type="molecule type" value="Genomic_DNA"/>
</dbReference>
<reference evidence="2 3" key="1">
    <citation type="submission" date="2015-09" db="EMBL/GenBank/DDBJ databases">
        <title>Whole genome shotgun sequence assembly of Aphanizomenon flos-aquae UKL13.</title>
        <authorList>
            <person name="Driscoll C."/>
        </authorList>
    </citation>
    <scope>NUCLEOTIDE SEQUENCE [LARGE SCALE GENOMIC DNA]</scope>
    <source>
        <strain evidence="2">MDT13</strain>
    </source>
</reference>
<proteinExistence type="predicted"/>
<organism evidence="2 3">
    <name type="scientific">Aphanizomenon flos-aquae LD13</name>
    <dbReference type="NCBI Taxonomy" id="1710894"/>
    <lineage>
        <taxon>Bacteria</taxon>
        <taxon>Bacillati</taxon>
        <taxon>Cyanobacteriota</taxon>
        <taxon>Cyanophyceae</taxon>
        <taxon>Nostocales</taxon>
        <taxon>Aphanizomenonaceae</taxon>
        <taxon>Aphanizomenon</taxon>
    </lineage>
</organism>
<feature type="region of interest" description="Disordered" evidence="1">
    <location>
        <begin position="31"/>
        <end position="54"/>
    </location>
</feature>
<evidence type="ECO:0000313" key="3">
    <source>
        <dbReference type="Proteomes" id="UP000092382"/>
    </source>
</evidence>
<dbReference type="Proteomes" id="UP000092382">
    <property type="component" value="Unassembled WGS sequence"/>
</dbReference>
<dbReference type="AlphaFoldDB" id="A0A1B7VNI8"/>
<accession>A0A1B7VNI8</accession>
<sequence>MLVRLPWRFESVLYNPHKSFYLKYQQIHDLTPSRTSSDTTRGNGGLPAAAKNTDHNAGMMRINLPSGLFHRNSRIIVSHNGY</sequence>
<protein>
    <submittedName>
        <fullName evidence="2">Uncharacterized protein</fullName>
    </submittedName>
</protein>
<feature type="non-terminal residue" evidence="2">
    <location>
        <position position="1"/>
    </location>
</feature>
<evidence type="ECO:0000256" key="1">
    <source>
        <dbReference type="SAM" id="MobiDB-lite"/>
    </source>
</evidence>
<feature type="compositionally biased region" description="Polar residues" evidence="1">
    <location>
        <begin position="32"/>
        <end position="41"/>
    </location>
</feature>